<keyword evidence="2" id="KW-1185">Reference proteome</keyword>
<gene>
    <name evidence="1" type="ORF">DPEC_G00019750</name>
</gene>
<protein>
    <submittedName>
        <fullName evidence="1">Uncharacterized protein</fullName>
    </submittedName>
</protein>
<sequence>SAFGSLTSTSGPSNLGPLIPNDGIFIFGILNPPDGPSMSTSGPSMSTFGALRSPSIFGTDTSIPPFTFGPFRLKSTSGIEILGPEIDGILKCGPFILPSGPSMSNSGPWRSTLGALMSMSAFGSLTSTSGPSNLGPLIPNDGIFIFGILNPPDGPSMSTSGPSMSTFGALRSPSIFGTDTSIPPFTFGPFRLKSTSGIEILGPEIDGILKCGPFILPSGPSMSNSGPWKSTLGALMSMSAFGSLTSTSGPSNLGPFIPNDGIFIFGILNPPDGPSMSTSGPSMSTFGALRSPSIFGTETSISPFNFGPFRLKSTSGPEILGPEIDGILKCGPFILPSGPSMSNSGPRKSTFGALMSMSAFGRLTSTSGPSTLGPFNPNDGIFIFGILNPPDGPSMSTSGPSMSTFGALRSPPTFGSDKSKSPFTFIPFRL</sequence>
<evidence type="ECO:0000313" key="2">
    <source>
        <dbReference type="Proteomes" id="UP001157502"/>
    </source>
</evidence>
<dbReference type="EMBL" id="CM055729">
    <property type="protein sequence ID" value="KAJ8014823.1"/>
    <property type="molecule type" value="Genomic_DNA"/>
</dbReference>
<feature type="non-terminal residue" evidence="1">
    <location>
        <position position="1"/>
    </location>
</feature>
<reference evidence="1" key="1">
    <citation type="submission" date="2021-05" db="EMBL/GenBank/DDBJ databases">
        <authorList>
            <person name="Pan Q."/>
            <person name="Jouanno E."/>
            <person name="Zahm M."/>
            <person name="Klopp C."/>
            <person name="Cabau C."/>
            <person name="Louis A."/>
            <person name="Berthelot C."/>
            <person name="Parey E."/>
            <person name="Roest Crollius H."/>
            <person name="Montfort J."/>
            <person name="Robinson-Rechavi M."/>
            <person name="Bouchez O."/>
            <person name="Lampietro C."/>
            <person name="Lopez Roques C."/>
            <person name="Donnadieu C."/>
            <person name="Postlethwait J."/>
            <person name="Bobe J."/>
            <person name="Dillon D."/>
            <person name="Chandos A."/>
            <person name="von Hippel F."/>
            <person name="Guiguen Y."/>
        </authorList>
    </citation>
    <scope>NUCLEOTIDE SEQUENCE</scope>
    <source>
        <strain evidence="1">YG-Jan2019</strain>
    </source>
</reference>
<comment type="caution">
    <text evidence="1">The sequence shown here is derived from an EMBL/GenBank/DDBJ whole genome shotgun (WGS) entry which is preliminary data.</text>
</comment>
<proteinExistence type="predicted"/>
<evidence type="ECO:0000313" key="1">
    <source>
        <dbReference type="EMBL" id="KAJ8014823.1"/>
    </source>
</evidence>
<accession>A0ACC2HG29</accession>
<dbReference type="Proteomes" id="UP001157502">
    <property type="component" value="Chromosome 2"/>
</dbReference>
<name>A0ACC2HG29_DALPE</name>
<organism evidence="1 2">
    <name type="scientific">Dallia pectoralis</name>
    <name type="common">Alaska blackfish</name>
    <dbReference type="NCBI Taxonomy" id="75939"/>
    <lineage>
        <taxon>Eukaryota</taxon>
        <taxon>Metazoa</taxon>
        <taxon>Chordata</taxon>
        <taxon>Craniata</taxon>
        <taxon>Vertebrata</taxon>
        <taxon>Euteleostomi</taxon>
        <taxon>Actinopterygii</taxon>
        <taxon>Neopterygii</taxon>
        <taxon>Teleostei</taxon>
        <taxon>Protacanthopterygii</taxon>
        <taxon>Esociformes</taxon>
        <taxon>Umbridae</taxon>
        <taxon>Dallia</taxon>
    </lineage>
</organism>